<name>A0A1G2R5L9_9BACT</name>
<protein>
    <submittedName>
        <fullName evidence="1">Uncharacterized protein</fullName>
    </submittedName>
</protein>
<dbReference type="EMBL" id="MHTV01000002">
    <property type="protein sequence ID" value="OHA67858.1"/>
    <property type="molecule type" value="Genomic_DNA"/>
</dbReference>
<organism evidence="1 2">
    <name type="scientific">Candidatus Wildermuthbacteria bacterium RIFCSPHIGHO2_02_FULL_45_25</name>
    <dbReference type="NCBI Taxonomy" id="1802450"/>
    <lineage>
        <taxon>Bacteria</taxon>
        <taxon>Candidatus Wildermuthiibacteriota</taxon>
    </lineage>
</organism>
<evidence type="ECO:0000313" key="2">
    <source>
        <dbReference type="Proteomes" id="UP000178092"/>
    </source>
</evidence>
<proteinExistence type="predicted"/>
<gene>
    <name evidence="1" type="ORF">A3C04_02895</name>
</gene>
<dbReference type="AlphaFoldDB" id="A0A1G2R5L9"/>
<sequence length="81" mass="9560">MQNSLFVIELPLVNTNEELEQIKKANLNCDPYFIVSGCIKERREKSNLNSWRRISQSEIRNSAAERVVMHDAYESFKSRFH</sequence>
<evidence type="ECO:0000313" key="1">
    <source>
        <dbReference type="EMBL" id="OHA67858.1"/>
    </source>
</evidence>
<reference evidence="1 2" key="1">
    <citation type="journal article" date="2016" name="Nat. Commun.">
        <title>Thousands of microbial genomes shed light on interconnected biogeochemical processes in an aquifer system.</title>
        <authorList>
            <person name="Anantharaman K."/>
            <person name="Brown C.T."/>
            <person name="Hug L.A."/>
            <person name="Sharon I."/>
            <person name="Castelle C.J."/>
            <person name="Probst A.J."/>
            <person name="Thomas B.C."/>
            <person name="Singh A."/>
            <person name="Wilkins M.J."/>
            <person name="Karaoz U."/>
            <person name="Brodie E.L."/>
            <person name="Williams K.H."/>
            <person name="Hubbard S.S."/>
            <person name="Banfield J.F."/>
        </authorList>
    </citation>
    <scope>NUCLEOTIDE SEQUENCE [LARGE SCALE GENOMIC DNA]</scope>
</reference>
<dbReference type="Proteomes" id="UP000178092">
    <property type="component" value="Unassembled WGS sequence"/>
</dbReference>
<accession>A0A1G2R5L9</accession>
<comment type="caution">
    <text evidence="1">The sequence shown here is derived from an EMBL/GenBank/DDBJ whole genome shotgun (WGS) entry which is preliminary data.</text>
</comment>